<evidence type="ECO:0008006" key="4">
    <source>
        <dbReference type="Google" id="ProtNLM"/>
    </source>
</evidence>
<dbReference type="EMBL" id="JAGJCB010000026">
    <property type="protein sequence ID" value="MBP0905577.1"/>
    <property type="molecule type" value="Genomic_DNA"/>
</dbReference>
<dbReference type="Proteomes" id="UP000670776">
    <property type="component" value="Unassembled WGS sequence"/>
</dbReference>
<evidence type="ECO:0000313" key="2">
    <source>
        <dbReference type="EMBL" id="MBP0905577.1"/>
    </source>
</evidence>
<name>A0ABS4BZN3_9FLAO</name>
<accession>A0ABS4BZN3</accession>
<feature type="chain" id="PRO_5047329807" description="Secreted protein (Por secretion system target)" evidence="1">
    <location>
        <begin position="25"/>
        <end position="281"/>
    </location>
</feature>
<keyword evidence="1" id="KW-0732">Signal</keyword>
<gene>
    <name evidence="2" type="ORF">J8H85_17245</name>
</gene>
<dbReference type="RefSeq" id="WP_209656704.1">
    <property type="nucleotide sequence ID" value="NZ_JAGJCB010000026.1"/>
</dbReference>
<keyword evidence="3" id="KW-1185">Reference proteome</keyword>
<evidence type="ECO:0000256" key="1">
    <source>
        <dbReference type="SAM" id="SignalP"/>
    </source>
</evidence>
<organism evidence="2 3">
    <name type="scientific">Mariniflexile gromovii</name>
    <dbReference type="NCBI Taxonomy" id="362523"/>
    <lineage>
        <taxon>Bacteria</taxon>
        <taxon>Pseudomonadati</taxon>
        <taxon>Bacteroidota</taxon>
        <taxon>Flavobacteriia</taxon>
        <taxon>Flavobacteriales</taxon>
        <taxon>Flavobacteriaceae</taxon>
        <taxon>Mariniflexile</taxon>
    </lineage>
</organism>
<reference evidence="2 3" key="1">
    <citation type="submission" date="2021-04" db="EMBL/GenBank/DDBJ databases">
        <title>Mariniflexile gromovii gen. nov., sp. nov., a gliding bacterium isolated from the sea urchin Strongylocentrotus intermedius.</title>
        <authorList>
            <person name="Ko S."/>
            <person name="Le V."/>
            <person name="Ahn C.-Y."/>
            <person name="Oh H.-M."/>
        </authorList>
    </citation>
    <scope>NUCLEOTIDE SEQUENCE [LARGE SCALE GENOMIC DNA]</scope>
    <source>
        <strain evidence="2 3">KCTC 12570</strain>
    </source>
</reference>
<proteinExistence type="predicted"/>
<protein>
    <recommendedName>
        <fullName evidence="4">Secreted protein (Por secretion system target)</fullName>
    </recommendedName>
</protein>
<comment type="caution">
    <text evidence="2">The sequence shown here is derived from an EMBL/GenBank/DDBJ whole genome shotgun (WGS) entry which is preliminary data.</text>
</comment>
<sequence length="281" mass="31402">MKKPTFRKRSMLLFFVLASALSFSKSISSNTLIDTNLSTSNSYSSTTSDNKLWLNLTSNSGVFNQILIGYVEGATDGLDAVNYDAPKTIGSNYSAALYSCIPNSNKKFIIQGKYPTSIHKNEIIKLGFGKITDPATLYTLSISKIQGDFLSNNPIYIKDNLLNKMHDLTQSNYTFTSEVGEFNHRFEIRFSMLTLTTENETLESTSLKIVELDNDNVQFTTSNNLSIKAVQIFNILGKELYSFKGKTHTETYKLSNLHHSVFIAKVTLSNGAVITKKGFKR</sequence>
<evidence type="ECO:0000313" key="3">
    <source>
        <dbReference type="Proteomes" id="UP000670776"/>
    </source>
</evidence>
<feature type="signal peptide" evidence="1">
    <location>
        <begin position="1"/>
        <end position="24"/>
    </location>
</feature>